<protein>
    <submittedName>
        <fullName evidence="4">G protein-coupled receptor</fullName>
    </submittedName>
</protein>
<dbReference type="Proteomes" id="UP000272942">
    <property type="component" value="Unassembled WGS sequence"/>
</dbReference>
<evidence type="ECO:0000313" key="4">
    <source>
        <dbReference type="WBParaSite" id="ECPE_0001091101-mRNA-1"/>
    </source>
</evidence>
<reference evidence="4" key="1">
    <citation type="submission" date="2016-06" db="UniProtKB">
        <authorList>
            <consortium name="WormBaseParasite"/>
        </authorList>
    </citation>
    <scope>IDENTIFICATION</scope>
</reference>
<accession>A0A183AV92</accession>
<feature type="transmembrane region" description="Helical" evidence="1">
    <location>
        <begin position="41"/>
        <end position="63"/>
    </location>
</feature>
<evidence type="ECO:0000256" key="1">
    <source>
        <dbReference type="SAM" id="Phobius"/>
    </source>
</evidence>
<sequence length="312" mass="35652">MIHHVVRVVGFLVSISGILINVVSIIVLSKSMARSVDPGRKVLSIIVLQCILDVLGCFAYMLNMSEFDTSPNWFIDEVIRTRVAFWFFVHCRAYLNAYNSMWQLTRMIYPFWSTPLSSPWGCTALGLFVIGLNILQCFAFTRFRWFYSSDSTTLRLLEERAHGHLAGLYGLSMIVSTVFRYAYPLMIMCCAFNYMLDVLRSPSEPACHTLRSELHKTAFLDGILYGILLLPHEAWFYLFVFANPYELINPGMAGDVVSMIACSYMTVCPLMSLILRQANYNPLMEAVIPPVNYEILGKLIPKWKIARIHHAE</sequence>
<keyword evidence="1" id="KW-0472">Membrane</keyword>
<feature type="transmembrane region" description="Helical" evidence="1">
    <location>
        <begin position="256"/>
        <end position="275"/>
    </location>
</feature>
<keyword evidence="1" id="KW-0812">Transmembrane</keyword>
<evidence type="ECO:0000313" key="2">
    <source>
        <dbReference type="EMBL" id="VDP87761.1"/>
    </source>
</evidence>
<feature type="transmembrane region" description="Helical" evidence="1">
    <location>
        <begin position="217"/>
        <end position="236"/>
    </location>
</feature>
<feature type="transmembrane region" description="Helical" evidence="1">
    <location>
        <begin position="167"/>
        <end position="196"/>
    </location>
</feature>
<feature type="transmembrane region" description="Helical" evidence="1">
    <location>
        <begin position="6"/>
        <end position="29"/>
    </location>
</feature>
<organism evidence="4">
    <name type="scientific">Echinostoma caproni</name>
    <dbReference type="NCBI Taxonomy" id="27848"/>
    <lineage>
        <taxon>Eukaryota</taxon>
        <taxon>Metazoa</taxon>
        <taxon>Spiralia</taxon>
        <taxon>Lophotrochozoa</taxon>
        <taxon>Platyhelminthes</taxon>
        <taxon>Trematoda</taxon>
        <taxon>Digenea</taxon>
        <taxon>Plagiorchiida</taxon>
        <taxon>Echinostomata</taxon>
        <taxon>Echinostomatoidea</taxon>
        <taxon>Echinostomatidae</taxon>
        <taxon>Echinostoma</taxon>
    </lineage>
</organism>
<reference evidence="2 3" key="2">
    <citation type="submission" date="2018-11" db="EMBL/GenBank/DDBJ databases">
        <authorList>
            <consortium name="Pathogen Informatics"/>
        </authorList>
    </citation>
    <scope>NUCLEOTIDE SEQUENCE [LARGE SCALE GENOMIC DNA]</scope>
    <source>
        <strain evidence="2 3">Egypt</strain>
    </source>
</reference>
<dbReference type="AlphaFoldDB" id="A0A183AV92"/>
<proteinExistence type="predicted"/>
<evidence type="ECO:0000313" key="3">
    <source>
        <dbReference type="Proteomes" id="UP000272942"/>
    </source>
</evidence>
<dbReference type="SUPFAM" id="SSF81321">
    <property type="entry name" value="Family A G protein-coupled receptor-like"/>
    <property type="match status" value="1"/>
</dbReference>
<dbReference type="WBParaSite" id="ECPE_0001091101-mRNA-1">
    <property type="protein sequence ID" value="ECPE_0001091101-mRNA-1"/>
    <property type="gene ID" value="ECPE_0001091101"/>
</dbReference>
<feature type="transmembrane region" description="Helical" evidence="1">
    <location>
        <begin position="122"/>
        <end position="147"/>
    </location>
</feature>
<keyword evidence="1" id="KW-1133">Transmembrane helix</keyword>
<dbReference type="EMBL" id="UZAN01049845">
    <property type="protein sequence ID" value="VDP87761.1"/>
    <property type="molecule type" value="Genomic_DNA"/>
</dbReference>
<name>A0A183AV92_9TREM</name>
<gene>
    <name evidence="2" type="ORF">ECPE_LOCUS10877</name>
</gene>
<dbReference type="OrthoDB" id="6274775at2759"/>
<keyword evidence="3" id="KW-1185">Reference proteome</keyword>